<reference evidence="1 2" key="1">
    <citation type="journal article" date="2022" name="New Phytol.">
        <title>Ecological generalism drives hyperdiversity of secondary metabolite gene clusters in xylarialean endophytes.</title>
        <authorList>
            <person name="Franco M.E.E."/>
            <person name="Wisecaver J.H."/>
            <person name="Arnold A.E."/>
            <person name="Ju Y.M."/>
            <person name="Slot J.C."/>
            <person name="Ahrendt S."/>
            <person name="Moore L.P."/>
            <person name="Eastman K.E."/>
            <person name="Scott K."/>
            <person name="Konkel Z."/>
            <person name="Mondo S.J."/>
            <person name="Kuo A."/>
            <person name="Hayes R.D."/>
            <person name="Haridas S."/>
            <person name="Andreopoulos B."/>
            <person name="Riley R."/>
            <person name="LaButti K."/>
            <person name="Pangilinan J."/>
            <person name="Lipzen A."/>
            <person name="Amirebrahimi M."/>
            <person name="Yan J."/>
            <person name="Adam C."/>
            <person name="Keymanesh K."/>
            <person name="Ng V."/>
            <person name="Louie K."/>
            <person name="Northen T."/>
            <person name="Drula E."/>
            <person name="Henrissat B."/>
            <person name="Hsieh H.M."/>
            <person name="Youens-Clark K."/>
            <person name="Lutzoni F."/>
            <person name="Miadlikowska J."/>
            <person name="Eastwood D.C."/>
            <person name="Hamelin R.C."/>
            <person name="Grigoriev I.V."/>
            <person name="U'Ren J.M."/>
        </authorList>
    </citation>
    <scope>NUCLEOTIDE SEQUENCE [LARGE SCALE GENOMIC DNA]</scope>
    <source>
        <strain evidence="1 2">CBS 119005</strain>
    </source>
</reference>
<sequence length="265" mass="29983">MSFYIVLLELLQMYSASCQSFELPTDQVCIHCIQPNLQSLKESPLSELVELVPAVACSFIATSYIVQKESTQINFSIVDSNYISHNTIRFHQKRLARTGSWLLPGAGMLSILIYSPAAGSRSGSCRGHCVRPCSAVSLGMREPAGIQREIDVNVQAFIRQQTRRDLIPRRKSTLAKEAFDTIGRNHADKIKARSYLIIYIHRFAKTWLRHSSRTQVVDDIRSSHSHNALRPQVKSYASWLRCSRSSIKTNKKFTPMTIAIASLRR</sequence>
<gene>
    <name evidence="1" type="ORF">F4820DRAFT_103383</name>
</gene>
<evidence type="ECO:0000313" key="2">
    <source>
        <dbReference type="Proteomes" id="UP001497700"/>
    </source>
</evidence>
<organism evidence="1 2">
    <name type="scientific">Hypoxylon rubiginosum</name>
    <dbReference type="NCBI Taxonomy" id="110542"/>
    <lineage>
        <taxon>Eukaryota</taxon>
        <taxon>Fungi</taxon>
        <taxon>Dikarya</taxon>
        <taxon>Ascomycota</taxon>
        <taxon>Pezizomycotina</taxon>
        <taxon>Sordariomycetes</taxon>
        <taxon>Xylariomycetidae</taxon>
        <taxon>Xylariales</taxon>
        <taxon>Hypoxylaceae</taxon>
        <taxon>Hypoxylon</taxon>
    </lineage>
</organism>
<keyword evidence="2" id="KW-1185">Reference proteome</keyword>
<dbReference type="Proteomes" id="UP001497700">
    <property type="component" value="Unassembled WGS sequence"/>
</dbReference>
<accession>A0ACB9ZAY0</accession>
<evidence type="ECO:0000313" key="1">
    <source>
        <dbReference type="EMBL" id="KAI4868711.1"/>
    </source>
</evidence>
<name>A0ACB9ZAY0_9PEZI</name>
<protein>
    <submittedName>
        <fullName evidence="1">Uncharacterized protein</fullName>
    </submittedName>
</protein>
<dbReference type="EMBL" id="MU393436">
    <property type="protein sequence ID" value="KAI4868711.1"/>
    <property type="molecule type" value="Genomic_DNA"/>
</dbReference>
<comment type="caution">
    <text evidence="1">The sequence shown here is derived from an EMBL/GenBank/DDBJ whole genome shotgun (WGS) entry which is preliminary data.</text>
</comment>
<proteinExistence type="predicted"/>